<reference evidence="2 3" key="1">
    <citation type="submission" date="2019-09" db="EMBL/GenBank/DDBJ databases">
        <authorList>
            <person name="Chandra G."/>
            <person name="Truman W A."/>
        </authorList>
    </citation>
    <scope>NUCLEOTIDE SEQUENCE [LARGE SCALE GENOMIC DNA]</scope>
    <source>
        <strain evidence="2">PS712</strain>
    </source>
</reference>
<dbReference type="SUPFAM" id="SSF81383">
    <property type="entry name" value="F-box domain"/>
    <property type="match status" value="1"/>
</dbReference>
<name>A0A5E7FGR4_PSEFL</name>
<dbReference type="InterPro" id="IPR001810">
    <property type="entry name" value="F-box_dom"/>
</dbReference>
<dbReference type="InterPro" id="IPR022385">
    <property type="entry name" value="Rhs_assc_core"/>
</dbReference>
<dbReference type="InterPro" id="IPR036047">
    <property type="entry name" value="F-box-like_dom_sf"/>
</dbReference>
<sequence>MLPNRETLLCRYHYDPLDRLVDCTPSAQAISRRFYLKDRLATEIEGAAQRSIMQHDDRLLAQQQRQNGVADTRLLATDQQRSVLYVLDVSRPHPIAYSPYGHRPAESGLLSLLGFNGERPDPVTGCYLLGNGYRAFNQVLMRFNSPDSWSPFGRGGLNGYAYCVGDPINKADPTGHFSGWALVRNNISRIVKMGAKSKLHEPAWGNAIPGVAKRVSPTLPPMKRLNDMPDEMLAKVFGHLEGKDLASVSLTSKRMKNSVSELSEINMKKLLSAGQPETRLPKIDSVGFGEVRGIAPSAAVNTGVTLAQAQQDFPYAMTRLVGPNNKSLHYGPRPYLPPQVDQPNTVAAQIRAADGVIFS</sequence>
<feature type="domain" description="F-box" evidence="1">
    <location>
        <begin position="222"/>
        <end position="270"/>
    </location>
</feature>
<organism evidence="2 3">
    <name type="scientific">Pseudomonas fluorescens</name>
    <dbReference type="NCBI Taxonomy" id="294"/>
    <lineage>
        <taxon>Bacteria</taxon>
        <taxon>Pseudomonadati</taxon>
        <taxon>Pseudomonadota</taxon>
        <taxon>Gammaproteobacteria</taxon>
        <taxon>Pseudomonadales</taxon>
        <taxon>Pseudomonadaceae</taxon>
        <taxon>Pseudomonas</taxon>
    </lineage>
</organism>
<evidence type="ECO:0000313" key="2">
    <source>
        <dbReference type="EMBL" id="VVO38515.1"/>
    </source>
</evidence>
<dbReference type="SMART" id="SM00256">
    <property type="entry name" value="FBOX"/>
    <property type="match status" value="1"/>
</dbReference>
<dbReference type="Proteomes" id="UP000326018">
    <property type="component" value="Unassembled WGS sequence"/>
</dbReference>
<dbReference type="EMBL" id="CABVIB010000048">
    <property type="protein sequence ID" value="VVO38515.1"/>
    <property type="molecule type" value="Genomic_DNA"/>
</dbReference>
<evidence type="ECO:0000259" key="1">
    <source>
        <dbReference type="PROSITE" id="PS50181"/>
    </source>
</evidence>
<dbReference type="SUPFAM" id="SSF56399">
    <property type="entry name" value="ADP-ribosylation"/>
    <property type="match status" value="1"/>
</dbReference>
<dbReference type="NCBIfam" id="TIGR03696">
    <property type="entry name" value="Rhs_assc_core"/>
    <property type="match status" value="1"/>
</dbReference>
<dbReference type="Gene3D" id="2.180.10.10">
    <property type="entry name" value="RHS repeat-associated core"/>
    <property type="match status" value="1"/>
</dbReference>
<dbReference type="CDD" id="cd09917">
    <property type="entry name" value="F-box_SF"/>
    <property type="match status" value="1"/>
</dbReference>
<evidence type="ECO:0000313" key="3">
    <source>
        <dbReference type="Proteomes" id="UP000326018"/>
    </source>
</evidence>
<dbReference type="PROSITE" id="PS50181">
    <property type="entry name" value="FBOX"/>
    <property type="match status" value="1"/>
</dbReference>
<dbReference type="OrthoDB" id="7033486at2"/>
<accession>A0A5E7FGR4</accession>
<dbReference type="RefSeq" id="WP_150705251.1">
    <property type="nucleotide sequence ID" value="NZ_CABVIB010000048.1"/>
</dbReference>
<protein>
    <recommendedName>
        <fullName evidence="1">F-box domain-containing protein</fullName>
    </recommendedName>
</protein>
<gene>
    <name evidence="2" type="ORF">PS712_05614</name>
</gene>
<dbReference type="AlphaFoldDB" id="A0A5E7FGR4"/>
<dbReference type="Pfam" id="PF00646">
    <property type="entry name" value="F-box"/>
    <property type="match status" value="1"/>
</dbReference>
<proteinExistence type="predicted"/>